<proteinExistence type="predicted"/>
<feature type="compositionally biased region" description="Basic and acidic residues" evidence="1">
    <location>
        <begin position="48"/>
        <end position="57"/>
    </location>
</feature>
<name>A0A6J4QCU1_9BACT</name>
<dbReference type="EMBL" id="CADCUQ010000894">
    <property type="protein sequence ID" value="CAA9437088.1"/>
    <property type="molecule type" value="Genomic_DNA"/>
</dbReference>
<organism evidence="2">
    <name type="scientific">uncultured Phycisphaerae bacterium</name>
    <dbReference type="NCBI Taxonomy" id="904963"/>
    <lineage>
        <taxon>Bacteria</taxon>
        <taxon>Pseudomonadati</taxon>
        <taxon>Planctomycetota</taxon>
        <taxon>Phycisphaerae</taxon>
        <taxon>environmental samples</taxon>
    </lineage>
</organism>
<evidence type="ECO:0000256" key="1">
    <source>
        <dbReference type="SAM" id="MobiDB-lite"/>
    </source>
</evidence>
<feature type="non-terminal residue" evidence="2">
    <location>
        <position position="181"/>
    </location>
</feature>
<gene>
    <name evidence="2" type="ORF">AVDCRST_MAG64-3862</name>
</gene>
<protein>
    <submittedName>
        <fullName evidence="2">Uncharacterized protein</fullName>
    </submittedName>
</protein>
<feature type="region of interest" description="Disordered" evidence="1">
    <location>
        <begin position="1"/>
        <end position="160"/>
    </location>
</feature>
<sequence>LRPRSGQRPVPQRRRRRPGRRRARVRHDLRQPELRRRRVQLLHPPGDPADRVGDRARRPQQLHAQPADQQGAGPGELRQPRAAALQRRGGRGADAQGEADHERQLPAVRRHQQHGGGPAGPGDPAGHRVRPERRARVPPAAEPERDLHGRGGRPGPGRRVQGFVLVRDALLGVRGDDVDVL</sequence>
<dbReference type="AlphaFoldDB" id="A0A6J4QCU1"/>
<evidence type="ECO:0000313" key="2">
    <source>
        <dbReference type="EMBL" id="CAA9437088.1"/>
    </source>
</evidence>
<reference evidence="2" key="1">
    <citation type="submission" date="2020-02" db="EMBL/GenBank/DDBJ databases">
        <authorList>
            <person name="Meier V. D."/>
        </authorList>
    </citation>
    <scope>NUCLEOTIDE SEQUENCE</scope>
    <source>
        <strain evidence="2">AVDCRST_MAG64</strain>
    </source>
</reference>
<accession>A0A6J4QCU1</accession>
<feature type="non-terminal residue" evidence="2">
    <location>
        <position position="1"/>
    </location>
</feature>
<feature type="compositionally biased region" description="Basic residues" evidence="1">
    <location>
        <begin position="1"/>
        <end position="25"/>
    </location>
</feature>